<reference evidence="10 11" key="1">
    <citation type="submission" date="2015-08" db="EMBL/GenBank/DDBJ databases">
        <title>Draft Genome Sequence of Pseudoalteromonas porphyrae UCD-SED14.</title>
        <authorList>
            <person name="Coil D.A."/>
            <person name="Jospin G."/>
            <person name="Lee R.D."/>
            <person name="Eisen J.A."/>
        </authorList>
    </citation>
    <scope>NUCLEOTIDE SEQUENCE [LARGE SCALE GENOMIC DNA]</scope>
    <source>
        <strain evidence="10 11">UCD-SED14</strain>
    </source>
</reference>
<dbReference type="NCBIfam" id="TIGR00525">
    <property type="entry name" value="folB"/>
    <property type="match status" value="1"/>
</dbReference>
<organism evidence="10 11">
    <name type="scientific">Pseudoalteromonas porphyrae</name>
    <dbReference type="NCBI Taxonomy" id="187330"/>
    <lineage>
        <taxon>Bacteria</taxon>
        <taxon>Pseudomonadati</taxon>
        <taxon>Pseudomonadota</taxon>
        <taxon>Gammaproteobacteria</taxon>
        <taxon>Alteromonadales</taxon>
        <taxon>Pseudoalteromonadaceae</taxon>
        <taxon>Pseudoalteromonas</taxon>
    </lineage>
</organism>
<dbReference type="Gene3D" id="3.30.1130.10">
    <property type="match status" value="1"/>
</dbReference>
<dbReference type="Pfam" id="PF02152">
    <property type="entry name" value="FolB"/>
    <property type="match status" value="1"/>
</dbReference>
<dbReference type="InterPro" id="IPR006156">
    <property type="entry name" value="Dihydroneopterin_aldolase"/>
</dbReference>
<keyword evidence="7 8" id="KW-0456">Lyase</keyword>
<evidence type="ECO:0000256" key="8">
    <source>
        <dbReference type="RuleBase" id="RU362079"/>
    </source>
</evidence>
<keyword evidence="5 8" id="KW-0289">Folate biosynthesis</keyword>
<evidence type="ECO:0000256" key="6">
    <source>
        <dbReference type="ARBA" id="ARBA00023235"/>
    </source>
</evidence>
<dbReference type="InterPro" id="IPR006157">
    <property type="entry name" value="FolB_dom"/>
</dbReference>
<comment type="catalytic activity">
    <reaction evidence="2 8">
        <text>7,8-dihydroneopterin = 6-hydroxymethyl-7,8-dihydropterin + glycolaldehyde</text>
        <dbReference type="Rhea" id="RHEA:10540"/>
        <dbReference type="ChEBI" id="CHEBI:17001"/>
        <dbReference type="ChEBI" id="CHEBI:17071"/>
        <dbReference type="ChEBI" id="CHEBI:44841"/>
        <dbReference type="EC" id="4.1.2.25"/>
    </reaction>
</comment>
<dbReference type="SUPFAM" id="SSF55620">
    <property type="entry name" value="Tetrahydrobiopterin biosynthesis enzymes-like"/>
    <property type="match status" value="1"/>
</dbReference>
<dbReference type="RefSeq" id="WP_054204347.1">
    <property type="nucleotide sequence ID" value="NZ_LHPH01000018.1"/>
</dbReference>
<dbReference type="Proteomes" id="UP000037848">
    <property type="component" value="Unassembled WGS sequence"/>
</dbReference>
<dbReference type="InterPro" id="IPR043133">
    <property type="entry name" value="GTP-CH-I_C/QueF"/>
</dbReference>
<proteinExistence type="inferred from homology"/>
<evidence type="ECO:0000256" key="1">
    <source>
        <dbReference type="ARBA" id="ARBA00000693"/>
    </source>
</evidence>
<dbReference type="GO" id="GO:0016853">
    <property type="term" value="F:isomerase activity"/>
    <property type="evidence" value="ECO:0007669"/>
    <property type="project" value="UniProtKB-KW"/>
</dbReference>
<dbReference type="GO" id="GO:0004150">
    <property type="term" value="F:dihydroneopterin aldolase activity"/>
    <property type="evidence" value="ECO:0007669"/>
    <property type="project" value="UniProtKB-UniRule"/>
</dbReference>
<name>A0A0N1EH04_9GAMM</name>
<dbReference type="PATRIC" id="fig|187330.3.peg.1390"/>
<keyword evidence="6" id="KW-0413">Isomerase</keyword>
<dbReference type="NCBIfam" id="TIGR00526">
    <property type="entry name" value="folB_dom"/>
    <property type="match status" value="1"/>
</dbReference>
<dbReference type="GO" id="GO:0046656">
    <property type="term" value="P:folic acid biosynthetic process"/>
    <property type="evidence" value="ECO:0007669"/>
    <property type="project" value="UniProtKB-UniRule"/>
</dbReference>
<evidence type="ECO:0000256" key="4">
    <source>
        <dbReference type="ARBA" id="ARBA00005708"/>
    </source>
</evidence>
<keyword evidence="11" id="KW-1185">Reference proteome</keyword>
<dbReference type="GO" id="GO:0005737">
    <property type="term" value="C:cytoplasm"/>
    <property type="evidence" value="ECO:0007669"/>
    <property type="project" value="TreeGrafter"/>
</dbReference>
<comment type="function">
    <text evidence="8">Catalyzes the conversion of 7,8-dihydroneopterin to 6-hydroxymethyl-7,8-dihydropterin.</text>
</comment>
<dbReference type="EC" id="4.1.2.25" evidence="8"/>
<comment type="catalytic activity">
    <reaction evidence="1">
        <text>7,8-dihydroneopterin = 7,8-dihydromonapterin</text>
        <dbReference type="Rhea" id="RHEA:45328"/>
        <dbReference type="ChEBI" id="CHEBI:17001"/>
        <dbReference type="ChEBI" id="CHEBI:71175"/>
        <dbReference type="EC" id="5.1.99.8"/>
    </reaction>
</comment>
<dbReference type="OrthoDB" id="9810587at2"/>
<accession>A0A0N1EH04</accession>
<comment type="pathway">
    <text evidence="3 8">Cofactor biosynthesis; tetrahydrofolate biosynthesis; 2-amino-4-hydroxy-6-hydroxymethyl-7,8-dihydropteridine diphosphate from 7,8-dihydroneopterin triphosphate: step 3/4.</text>
</comment>
<evidence type="ECO:0000259" key="9">
    <source>
        <dbReference type="SMART" id="SM00905"/>
    </source>
</evidence>
<dbReference type="FunFam" id="3.30.1130.10:FF:000002">
    <property type="entry name" value="7,8-dihydroneopterin aldolase"/>
    <property type="match status" value="1"/>
</dbReference>
<gene>
    <name evidence="10" type="primary">folB</name>
    <name evidence="10" type="ORF">ADS77_14800</name>
</gene>
<comment type="caution">
    <text evidence="10">The sequence shown here is derived from an EMBL/GenBank/DDBJ whole genome shotgun (WGS) entry which is preliminary data.</text>
</comment>
<dbReference type="AlphaFoldDB" id="A0A0N1EH04"/>
<dbReference type="STRING" id="187330.AMS58_07120"/>
<feature type="domain" description="Dihydroneopterin aldolase/epimerase" evidence="9">
    <location>
        <begin position="4"/>
        <end position="114"/>
    </location>
</feature>
<evidence type="ECO:0000256" key="2">
    <source>
        <dbReference type="ARBA" id="ARBA00001353"/>
    </source>
</evidence>
<sequence>MDKVFISQLHVDTIIGVYDFEKETKQSLYFDIEMLCDIKPAAKTDDINLALDYSKVSERVIAHTTAKPLELLETLVEQLAAIILAEFNTDEVTIRVSKPAAVAQANTVGVQITRRKAS</sequence>
<evidence type="ECO:0000256" key="7">
    <source>
        <dbReference type="ARBA" id="ARBA00023239"/>
    </source>
</evidence>
<comment type="similarity">
    <text evidence="4 8">Belongs to the DHNA family.</text>
</comment>
<dbReference type="CDD" id="cd00534">
    <property type="entry name" value="DHNA_DHNTPE"/>
    <property type="match status" value="1"/>
</dbReference>
<dbReference type="PANTHER" id="PTHR42844:SF1">
    <property type="entry name" value="DIHYDRONEOPTERIN ALDOLASE 1-RELATED"/>
    <property type="match status" value="1"/>
</dbReference>
<evidence type="ECO:0000313" key="10">
    <source>
        <dbReference type="EMBL" id="KPH61375.1"/>
    </source>
</evidence>
<dbReference type="PANTHER" id="PTHR42844">
    <property type="entry name" value="DIHYDRONEOPTERIN ALDOLASE 1-RELATED"/>
    <property type="match status" value="1"/>
</dbReference>
<dbReference type="GO" id="GO:0046654">
    <property type="term" value="P:tetrahydrofolate biosynthetic process"/>
    <property type="evidence" value="ECO:0007669"/>
    <property type="project" value="UniProtKB-UniRule"/>
</dbReference>
<dbReference type="UniPathway" id="UPA00077">
    <property type="reaction ID" value="UER00154"/>
</dbReference>
<protein>
    <recommendedName>
        <fullName evidence="8">7,8-dihydroneopterin aldolase</fullName>
        <ecNumber evidence="8">4.1.2.25</ecNumber>
    </recommendedName>
</protein>
<evidence type="ECO:0000256" key="3">
    <source>
        <dbReference type="ARBA" id="ARBA00005013"/>
    </source>
</evidence>
<dbReference type="EMBL" id="LHPH01000018">
    <property type="protein sequence ID" value="KPH61375.1"/>
    <property type="molecule type" value="Genomic_DNA"/>
</dbReference>
<evidence type="ECO:0000256" key="5">
    <source>
        <dbReference type="ARBA" id="ARBA00022909"/>
    </source>
</evidence>
<evidence type="ECO:0000313" key="11">
    <source>
        <dbReference type="Proteomes" id="UP000037848"/>
    </source>
</evidence>
<dbReference type="SMART" id="SM00905">
    <property type="entry name" value="FolB"/>
    <property type="match status" value="1"/>
</dbReference>